<proteinExistence type="predicted"/>
<dbReference type="PANTHER" id="PTHR31527:SF0">
    <property type="entry name" value="RE64534P"/>
    <property type="match status" value="1"/>
</dbReference>
<dbReference type="RefSeq" id="WP_014159078.1">
    <property type="nucleotide sequence ID" value="NC_016147.2"/>
</dbReference>
<dbReference type="Pfam" id="PF09347">
    <property type="entry name" value="DUF1989"/>
    <property type="match status" value="1"/>
</dbReference>
<keyword evidence="3" id="KW-1185">Reference proteome</keyword>
<dbReference type="OrthoDB" id="9772660at2"/>
<sequence>MNTIPLHGDILAPGCHWSLHVRRGSLLQLTDVEGGANLGMLLYNPENLLERLNLPDTLKCQHTFRLTQGHCLYSDMGRVFCSIVRDTAGWHDAACGAASRALVERRWGRLDYQRARNDMHRNGIDGFLVELGKYGLGRRDLAANVNFFSKVATDAQGRLRYVPGASPAGAQVQLRFEMDTLVVMSTAPHPLDPAEQWPARPVAWELRMAAAPLGEHDGCRDARPENQRGFFNNTLYCQCQAEVRA</sequence>
<feature type="domain" description="DUF1989" evidence="1">
    <location>
        <begin position="11"/>
        <end position="181"/>
    </location>
</feature>
<dbReference type="InterPro" id="IPR018959">
    <property type="entry name" value="DUF1989"/>
</dbReference>
<dbReference type="Proteomes" id="UP000005870">
    <property type="component" value="Chromosome"/>
</dbReference>
<organism evidence="2 3">
    <name type="scientific">Pseudoxanthomonas spadix (strain BD-a59)</name>
    <dbReference type="NCBI Taxonomy" id="1045855"/>
    <lineage>
        <taxon>Bacteria</taxon>
        <taxon>Pseudomonadati</taxon>
        <taxon>Pseudomonadota</taxon>
        <taxon>Gammaproteobacteria</taxon>
        <taxon>Lysobacterales</taxon>
        <taxon>Lysobacteraceae</taxon>
        <taxon>Pseudoxanthomonas</taxon>
    </lineage>
</organism>
<dbReference type="HOGENOM" id="CLU_079904_0_0_6"/>
<evidence type="ECO:0000313" key="3">
    <source>
        <dbReference type="Proteomes" id="UP000005870"/>
    </source>
</evidence>
<dbReference type="EMBL" id="CP003093">
    <property type="protein sequence ID" value="AER54900.1"/>
    <property type="molecule type" value="Genomic_DNA"/>
</dbReference>
<dbReference type="NCBIfam" id="TIGR03425">
    <property type="entry name" value="urea_degr_2"/>
    <property type="match status" value="1"/>
</dbReference>
<accession>G7UTJ9</accession>
<dbReference type="STRING" id="1045855.DSC_01235"/>
<dbReference type="eggNOG" id="COG3665">
    <property type="taxonomic scope" value="Bacteria"/>
</dbReference>
<dbReference type="PANTHER" id="PTHR31527">
    <property type="entry name" value="RE64534P"/>
    <property type="match status" value="1"/>
</dbReference>
<name>G7UTJ9_PSEUP</name>
<evidence type="ECO:0000259" key="1">
    <source>
        <dbReference type="Pfam" id="PF09347"/>
    </source>
</evidence>
<dbReference type="InterPro" id="IPR017792">
    <property type="entry name" value="UAAP1"/>
</dbReference>
<reference evidence="2 3" key="1">
    <citation type="journal article" date="2012" name="J. Bacteriol.">
        <title>Complete Genome Sequence of the BTEX-Degrading Bacterium Pseudoxanthomonas spadix BD-a59.</title>
        <authorList>
            <person name="Lee S.H."/>
            <person name="Jin H.M."/>
            <person name="Lee H.J."/>
            <person name="Kim J.M."/>
            <person name="Jeon C.O."/>
        </authorList>
    </citation>
    <scope>NUCLEOTIDE SEQUENCE [LARGE SCALE GENOMIC DNA]</scope>
    <source>
        <strain evidence="2 3">BD-a59</strain>
    </source>
</reference>
<protein>
    <recommendedName>
        <fullName evidence="1">DUF1989 domain-containing protein</fullName>
    </recommendedName>
</protein>
<evidence type="ECO:0000313" key="2">
    <source>
        <dbReference type="EMBL" id="AER54900.1"/>
    </source>
</evidence>
<dbReference type="KEGG" id="psd:DSC_01235"/>
<gene>
    <name evidence="2" type="ordered locus">DSC_01235</name>
</gene>
<dbReference type="AlphaFoldDB" id="G7UTJ9"/>